<dbReference type="AlphaFoldDB" id="A0A285PTC3"/>
<dbReference type="Gene3D" id="3.30.2020.10">
    <property type="entry name" value="NE0471-like N-terminal domain"/>
    <property type="match status" value="1"/>
</dbReference>
<dbReference type="SUPFAM" id="SSF143880">
    <property type="entry name" value="NE0471 N-terminal domain-like"/>
    <property type="match status" value="1"/>
</dbReference>
<protein>
    <recommendedName>
        <fullName evidence="3">DUF2442 domain-containing protein</fullName>
    </recommendedName>
</protein>
<dbReference type="InterPro" id="IPR018841">
    <property type="entry name" value="DUF2442"/>
</dbReference>
<evidence type="ECO:0008006" key="3">
    <source>
        <dbReference type="Google" id="ProtNLM"/>
    </source>
</evidence>
<organism evidence="1 2">
    <name type="scientific">Anaerobutyricum hallii</name>
    <dbReference type="NCBI Taxonomy" id="39488"/>
    <lineage>
        <taxon>Bacteria</taxon>
        <taxon>Bacillati</taxon>
        <taxon>Bacillota</taxon>
        <taxon>Clostridia</taxon>
        <taxon>Lachnospirales</taxon>
        <taxon>Lachnospiraceae</taxon>
        <taxon>Anaerobutyricum</taxon>
    </lineage>
</organism>
<reference evidence="2" key="1">
    <citation type="submission" date="2017-09" db="EMBL/GenBank/DDBJ databases">
        <authorList>
            <person name="Shetty A S."/>
        </authorList>
    </citation>
    <scope>NUCLEOTIDE SEQUENCE [LARGE SCALE GENOMIC DNA]</scope>
</reference>
<dbReference type="Proteomes" id="UP000217549">
    <property type="component" value="Chromosome I"/>
</dbReference>
<dbReference type="EMBL" id="LT907978">
    <property type="protein sequence ID" value="SOB71285.1"/>
    <property type="molecule type" value="Genomic_DNA"/>
</dbReference>
<dbReference type="Pfam" id="PF10387">
    <property type="entry name" value="DUF2442"/>
    <property type="match status" value="1"/>
</dbReference>
<evidence type="ECO:0000313" key="2">
    <source>
        <dbReference type="Proteomes" id="UP000217549"/>
    </source>
</evidence>
<name>A0A285PTC3_9FIRM</name>
<dbReference type="RefSeq" id="WP_021907433.1">
    <property type="nucleotide sequence ID" value="NZ_CP143936.1"/>
</dbReference>
<gene>
    <name evidence="1" type="ORF">EHLA_0520</name>
</gene>
<proteinExistence type="predicted"/>
<keyword evidence="2" id="KW-1185">Reference proteome</keyword>
<evidence type="ECO:0000313" key="1">
    <source>
        <dbReference type="EMBL" id="SOB71285.1"/>
    </source>
</evidence>
<accession>A0A285PTC3</accession>
<sequence>MYIMDGIVYAGEPTESLEITKVKPLDDMIMLITFSNGETKLFDATILTGPVYEPLKDDKIFKNPVIEYGVITWNNGNIDCSPEYSYKNSYDYPEVSSF</sequence>
<dbReference type="KEGG" id="ehl:EHLA_0520"/>
<dbReference type="InterPro" id="IPR036782">
    <property type="entry name" value="NE0471-like_N"/>
</dbReference>